<evidence type="ECO:0000313" key="6">
    <source>
        <dbReference type="Proteomes" id="UP001550850"/>
    </source>
</evidence>
<evidence type="ECO:0000256" key="2">
    <source>
        <dbReference type="SAM" id="Phobius"/>
    </source>
</evidence>
<proteinExistence type="predicted"/>
<sequence>MSSSSQTGCARRSGAVRGAVVSLLSGLLAVQGAAVAVAATGEAGGPTTPQWNAGGASAVAGDLRAFGTAVIHGEDGDREVPAGLFELSVDGGGTLQTYGVDIERTTQPGVVYQESDWRGTSLAGNRDAGRIVWVLRHSYPQVDDLADLAARARAKGLTEQDAAAGTQVAVWRLSDGADVTAADPQAERLADYLVKHARTQKEPRASLRLDPPAAAGRPGGRIGPLTVRTGADDVTVLPPADNSPAWITDRDGGTVETVDDGEKLYVDVPAEADDGAATLTVEATTTVPVGRALTSDSRSQTQVVAASSETTVRATATAAWRRGGAVPAVWGRERCEAEGSDKASGLDVTLLNRGDMDLAYRVAGTDYVLAPGERRTVSQPLAEDQAYTVGVEAADGRTLRPVVFGGVLDCLTESAAAAALRTQTASGPPSPLPTAPLPAGEDLATTGGGGGTELFISIGAGLLVVGAAVLSVARRPRQDAHPE</sequence>
<feature type="domain" description="Thioester" evidence="4">
    <location>
        <begin position="98"/>
        <end position="198"/>
    </location>
</feature>
<feature type="transmembrane region" description="Helical" evidence="2">
    <location>
        <begin position="454"/>
        <end position="473"/>
    </location>
</feature>
<gene>
    <name evidence="5" type="ORF">AB0E65_12235</name>
</gene>
<feature type="signal peptide" evidence="3">
    <location>
        <begin position="1"/>
        <end position="38"/>
    </location>
</feature>
<dbReference type="Pfam" id="PF08341">
    <property type="entry name" value="TED"/>
    <property type="match status" value="1"/>
</dbReference>
<dbReference type="InterPro" id="IPR023849">
    <property type="entry name" value="TQXA_dom"/>
</dbReference>
<evidence type="ECO:0000256" key="1">
    <source>
        <dbReference type="SAM" id="MobiDB-lite"/>
    </source>
</evidence>
<keyword evidence="2" id="KW-1133">Transmembrane helix</keyword>
<keyword evidence="3" id="KW-0732">Signal</keyword>
<dbReference type="RefSeq" id="WP_108955279.1">
    <property type="nucleotide sequence ID" value="NZ_BEVZ01000005.1"/>
</dbReference>
<keyword evidence="6" id="KW-1185">Reference proteome</keyword>
<dbReference type="EMBL" id="JBEZUR010000014">
    <property type="protein sequence ID" value="MEU3554967.1"/>
    <property type="molecule type" value="Genomic_DNA"/>
</dbReference>
<name>A0ABV2YGW2_9ACTN</name>
<evidence type="ECO:0000256" key="3">
    <source>
        <dbReference type="SAM" id="SignalP"/>
    </source>
</evidence>
<feature type="region of interest" description="Disordered" evidence="1">
    <location>
        <begin position="421"/>
        <end position="446"/>
    </location>
</feature>
<reference evidence="5 6" key="1">
    <citation type="submission" date="2024-06" db="EMBL/GenBank/DDBJ databases">
        <title>The Natural Products Discovery Center: Release of the First 8490 Sequenced Strains for Exploring Actinobacteria Biosynthetic Diversity.</title>
        <authorList>
            <person name="Kalkreuter E."/>
            <person name="Kautsar S.A."/>
            <person name="Yang D."/>
            <person name="Bader C.D."/>
            <person name="Teijaro C.N."/>
            <person name="Fluegel L."/>
            <person name="Davis C.M."/>
            <person name="Simpson J.R."/>
            <person name="Lauterbach L."/>
            <person name="Steele A.D."/>
            <person name="Gui C."/>
            <person name="Meng S."/>
            <person name="Li G."/>
            <person name="Viehrig K."/>
            <person name="Ye F."/>
            <person name="Su P."/>
            <person name="Kiefer A.F."/>
            <person name="Nichols A."/>
            <person name="Cepeda A.J."/>
            <person name="Yan W."/>
            <person name="Fan B."/>
            <person name="Jiang Y."/>
            <person name="Adhikari A."/>
            <person name="Zheng C.-J."/>
            <person name="Schuster L."/>
            <person name="Cowan T.M."/>
            <person name="Smanski M.J."/>
            <person name="Chevrette M.G."/>
            <person name="De Carvalho L.P.S."/>
            <person name="Shen B."/>
        </authorList>
    </citation>
    <scope>NUCLEOTIDE SEQUENCE [LARGE SCALE GENOMIC DNA]</scope>
    <source>
        <strain evidence="5 6">NPDC038104</strain>
    </source>
</reference>
<protein>
    <submittedName>
        <fullName evidence="5">Thioester domain-containing protein</fullName>
    </submittedName>
</protein>
<feature type="chain" id="PRO_5047458453" evidence="3">
    <location>
        <begin position="39"/>
        <end position="483"/>
    </location>
</feature>
<keyword evidence="2" id="KW-0472">Membrane</keyword>
<comment type="caution">
    <text evidence="5">The sequence shown here is derived from an EMBL/GenBank/DDBJ whole genome shotgun (WGS) entry which is preliminary data.</text>
</comment>
<dbReference type="InterPro" id="IPR013552">
    <property type="entry name" value="Thioester_dom"/>
</dbReference>
<evidence type="ECO:0000313" key="5">
    <source>
        <dbReference type="EMBL" id="MEU3554967.1"/>
    </source>
</evidence>
<dbReference type="NCBIfam" id="TIGR03934">
    <property type="entry name" value="TQXA_dom"/>
    <property type="match status" value="1"/>
</dbReference>
<keyword evidence="2" id="KW-0812">Transmembrane</keyword>
<organism evidence="5 6">
    <name type="scientific">Streptomyces fragilis</name>
    <dbReference type="NCBI Taxonomy" id="67301"/>
    <lineage>
        <taxon>Bacteria</taxon>
        <taxon>Bacillati</taxon>
        <taxon>Actinomycetota</taxon>
        <taxon>Actinomycetes</taxon>
        <taxon>Kitasatosporales</taxon>
        <taxon>Streptomycetaceae</taxon>
        <taxon>Streptomyces</taxon>
    </lineage>
</organism>
<evidence type="ECO:0000259" key="4">
    <source>
        <dbReference type="Pfam" id="PF08341"/>
    </source>
</evidence>
<accession>A0ABV2YGW2</accession>
<dbReference type="Proteomes" id="UP001550850">
    <property type="component" value="Unassembled WGS sequence"/>
</dbReference>